<dbReference type="InterPro" id="IPR045861">
    <property type="entry name" value="CorA_cytoplasmic_dom"/>
</dbReference>
<reference evidence="13" key="1">
    <citation type="submission" date="2020-10" db="EMBL/GenBank/DDBJ databases">
        <authorList>
            <person name="Gilroy R."/>
        </authorList>
    </citation>
    <scope>NUCLEOTIDE SEQUENCE</scope>
    <source>
        <strain evidence="13">G3-4614</strain>
    </source>
</reference>
<keyword evidence="3 12" id="KW-0813">Transport</keyword>
<keyword evidence="9 12" id="KW-0472">Membrane</keyword>
<gene>
    <name evidence="12 13" type="primary">corA</name>
    <name evidence="13" type="ORF">IAC54_00585</name>
</gene>
<evidence type="ECO:0000313" key="14">
    <source>
        <dbReference type="Proteomes" id="UP000823636"/>
    </source>
</evidence>
<proteinExistence type="inferred from homology"/>
<comment type="similarity">
    <text evidence="2 12">Belongs to the CorA metal ion transporter (MIT) (TC 1.A.35) family.</text>
</comment>
<evidence type="ECO:0000256" key="2">
    <source>
        <dbReference type="ARBA" id="ARBA00009765"/>
    </source>
</evidence>
<dbReference type="Gene3D" id="3.30.460.20">
    <property type="entry name" value="CorA soluble domain-like"/>
    <property type="match status" value="1"/>
</dbReference>
<dbReference type="SUPFAM" id="SSF143865">
    <property type="entry name" value="CorA soluble domain-like"/>
    <property type="match status" value="1"/>
</dbReference>
<comment type="function">
    <text evidence="11">Mediates influx of magnesium ions. Alternates between open and closed states. Activated by low cytoplasmic Mg(2+) levels. Inactive when cytoplasmic Mg(2+) levels are high.</text>
</comment>
<evidence type="ECO:0000313" key="13">
    <source>
        <dbReference type="EMBL" id="MBO8437382.1"/>
    </source>
</evidence>
<evidence type="ECO:0000256" key="4">
    <source>
        <dbReference type="ARBA" id="ARBA00022475"/>
    </source>
</evidence>
<evidence type="ECO:0000256" key="1">
    <source>
        <dbReference type="ARBA" id="ARBA00004651"/>
    </source>
</evidence>
<evidence type="ECO:0000256" key="8">
    <source>
        <dbReference type="ARBA" id="ARBA00023065"/>
    </source>
</evidence>
<accession>A0A9D9E278</accession>
<comment type="caution">
    <text evidence="13">The sequence shown here is derived from an EMBL/GenBank/DDBJ whole genome shotgun (WGS) entry which is preliminary data.</text>
</comment>
<dbReference type="AlphaFoldDB" id="A0A9D9E278"/>
<keyword evidence="5 12" id="KW-0812">Transmembrane</keyword>
<feature type="transmembrane region" description="Helical" evidence="12">
    <location>
        <begin position="313"/>
        <end position="333"/>
    </location>
</feature>
<protein>
    <recommendedName>
        <fullName evidence="12">Magnesium transport protein CorA</fullName>
    </recommendedName>
</protein>
<dbReference type="SUPFAM" id="SSF144083">
    <property type="entry name" value="Magnesium transport protein CorA, transmembrane region"/>
    <property type="match status" value="1"/>
</dbReference>
<dbReference type="CDD" id="cd12828">
    <property type="entry name" value="TmCorA-like_1"/>
    <property type="match status" value="1"/>
</dbReference>
<dbReference type="Pfam" id="PF01544">
    <property type="entry name" value="CorA"/>
    <property type="match status" value="1"/>
</dbReference>
<dbReference type="GO" id="GO:0005886">
    <property type="term" value="C:plasma membrane"/>
    <property type="evidence" value="ECO:0007669"/>
    <property type="project" value="UniProtKB-SubCell"/>
</dbReference>
<evidence type="ECO:0000256" key="5">
    <source>
        <dbReference type="ARBA" id="ARBA00022692"/>
    </source>
</evidence>
<dbReference type="Gene3D" id="1.20.58.340">
    <property type="entry name" value="Magnesium transport protein CorA, transmembrane region"/>
    <property type="match status" value="2"/>
</dbReference>
<evidence type="ECO:0000256" key="3">
    <source>
        <dbReference type="ARBA" id="ARBA00022448"/>
    </source>
</evidence>
<dbReference type="FunFam" id="1.20.58.340:FF:000004">
    <property type="entry name" value="Magnesium transport protein CorA"/>
    <property type="match status" value="1"/>
</dbReference>
<dbReference type="GO" id="GO:0000287">
    <property type="term" value="F:magnesium ion binding"/>
    <property type="evidence" value="ECO:0007669"/>
    <property type="project" value="TreeGrafter"/>
</dbReference>
<evidence type="ECO:0000256" key="10">
    <source>
        <dbReference type="ARBA" id="ARBA00034269"/>
    </source>
</evidence>
<dbReference type="GO" id="GO:0015095">
    <property type="term" value="F:magnesium ion transmembrane transporter activity"/>
    <property type="evidence" value="ECO:0007669"/>
    <property type="project" value="UniProtKB-UniRule"/>
</dbReference>
<dbReference type="PANTHER" id="PTHR46494">
    <property type="entry name" value="CORA FAMILY METAL ION TRANSPORTER (EUROFUNG)"/>
    <property type="match status" value="1"/>
</dbReference>
<dbReference type="InterPro" id="IPR045863">
    <property type="entry name" value="CorA_TM1_TM2"/>
</dbReference>
<evidence type="ECO:0000256" key="7">
    <source>
        <dbReference type="ARBA" id="ARBA00022989"/>
    </source>
</evidence>
<keyword evidence="8 12" id="KW-0406">Ion transport</keyword>
<keyword evidence="7 12" id="KW-1133">Transmembrane helix</keyword>
<dbReference type="NCBIfam" id="TIGR00383">
    <property type="entry name" value="corA"/>
    <property type="match status" value="1"/>
</dbReference>
<comment type="catalytic activity">
    <reaction evidence="10">
        <text>Mg(2+)(in) = Mg(2+)(out)</text>
        <dbReference type="Rhea" id="RHEA:29827"/>
        <dbReference type="ChEBI" id="CHEBI:18420"/>
    </reaction>
</comment>
<reference evidence="13" key="2">
    <citation type="journal article" date="2021" name="PeerJ">
        <title>Extensive microbial diversity within the chicken gut microbiome revealed by metagenomics and culture.</title>
        <authorList>
            <person name="Gilroy R."/>
            <person name="Ravi A."/>
            <person name="Getino M."/>
            <person name="Pursley I."/>
            <person name="Horton D.L."/>
            <person name="Alikhan N.F."/>
            <person name="Baker D."/>
            <person name="Gharbi K."/>
            <person name="Hall N."/>
            <person name="Watson M."/>
            <person name="Adriaenssens E.M."/>
            <person name="Foster-Nyarko E."/>
            <person name="Jarju S."/>
            <person name="Secka A."/>
            <person name="Antonio M."/>
            <person name="Oren A."/>
            <person name="Chaudhuri R.R."/>
            <person name="La Ragione R."/>
            <person name="Hildebrand F."/>
            <person name="Pallen M.J."/>
        </authorList>
    </citation>
    <scope>NUCLEOTIDE SEQUENCE</scope>
    <source>
        <strain evidence="13">G3-4614</strain>
    </source>
</reference>
<dbReference type="EMBL" id="JADIMW010000005">
    <property type="protein sequence ID" value="MBO8437382.1"/>
    <property type="molecule type" value="Genomic_DNA"/>
</dbReference>
<dbReference type="Proteomes" id="UP000823636">
    <property type="component" value="Unassembled WGS sequence"/>
</dbReference>
<comment type="subcellular location">
    <subcellularLocation>
        <location evidence="1">Cell membrane</location>
        <topology evidence="1">Multi-pass membrane protein</topology>
    </subcellularLocation>
    <subcellularLocation>
        <location evidence="12">Membrane</location>
        <topology evidence="12">Multi-pass membrane protein</topology>
    </subcellularLocation>
</comment>
<name>A0A9D9E278_9BACT</name>
<evidence type="ECO:0000256" key="6">
    <source>
        <dbReference type="ARBA" id="ARBA00022842"/>
    </source>
</evidence>
<dbReference type="PANTHER" id="PTHR46494:SF1">
    <property type="entry name" value="CORA FAMILY METAL ION TRANSPORTER (EUROFUNG)"/>
    <property type="match status" value="1"/>
</dbReference>
<evidence type="ECO:0000256" key="9">
    <source>
        <dbReference type="ARBA" id="ARBA00023136"/>
    </source>
</evidence>
<organism evidence="13 14">
    <name type="scientific">Candidatus Caccoplasma merdipullorum</name>
    <dbReference type="NCBI Taxonomy" id="2840718"/>
    <lineage>
        <taxon>Bacteria</taxon>
        <taxon>Pseudomonadati</taxon>
        <taxon>Bacteroidota</taxon>
        <taxon>Bacteroidia</taxon>
        <taxon>Bacteroidales</taxon>
        <taxon>Bacteroidaceae</taxon>
        <taxon>Bacteroidaceae incertae sedis</taxon>
        <taxon>Candidatus Caccoplasma</taxon>
    </lineage>
</organism>
<evidence type="ECO:0000256" key="12">
    <source>
        <dbReference type="RuleBase" id="RU362010"/>
    </source>
</evidence>
<dbReference type="InterPro" id="IPR002523">
    <property type="entry name" value="MgTranspt_CorA/ZnTranspt_ZntB"/>
</dbReference>
<sequence>MKNNLLTERLFYNGTNITDTHIHATGYESGKYREAVCDTFAQLTNWIDKSEKLLLRIHGFKNTDTIKEVCEHYGIDFLTIQDILNVEHPAKIEEHDNFNLVVTSIFTAKGTSPIRLVQGSNYVISFTEGESMFFNDVAKGIKENTLKIRERTSDYLFSVMINEVVSNYITCAMTIGDALDDIQEQLIAATDNRSSGAELQKQRMRYTELKRAVIPMKDQYSRLLRSDPALIRKNNRPFFNDVNDHLLNAARLIEECRDTISSLTDLYISNNNLRMNDIMKRLTIVSTIFIPLTFLVGVWGMNFKNMPETEWEYGYFAAWGIIITVGTLSYLFFKSKKWK</sequence>
<dbReference type="InterPro" id="IPR004488">
    <property type="entry name" value="Mg/Co-transport_prot_CorA"/>
</dbReference>
<feature type="transmembrane region" description="Helical" evidence="12">
    <location>
        <begin position="282"/>
        <end position="301"/>
    </location>
</feature>
<evidence type="ECO:0000256" key="11">
    <source>
        <dbReference type="ARBA" id="ARBA00045497"/>
    </source>
</evidence>
<dbReference type="GO" id="GO:0015087">
    <property type="term" value="F:cobalt ion transmembrane transporter activity"/>
    <property type="evidence" value="ECO:0007669"/>
    <property type="project" value="UniProtKB-UniRule"/>
</dbReference>
<keyword evidence="6 12" id="KW-0460">Magnesium</keyword>
<keyword evidence="4 12" id="KW-1003">Cell membrane</keyword>
<dbReference type="GO" id="GO:0050897">
    <property type="term" value="F:cobalt ion binding"/>
    <property type="evidence" value="ECO:0007669"/>
    <property type="project" value="TreeGrafter"/>
</dbReference>